<dbReference type="EMBL" id="JAGEOJ010000018">
    <property type="protein sequence ID" value="MBO2452939.1"/>
    <property type="molecule type" value="Genomic_DNA"/>
</dbReference>
<evidence type="ECO:0000256" key="3">
    <source>
        <dbReference type="ARBA" id="ARBA00023163"/>
    </source>
</evidence>
<dbReference type="SUPFAM" id="SSF46689">
    <property type="entry name" value="Homeodomain-like"/>
    <property type="match status" value="1"/>
</dbReference>
<dbReference type="GO" id="GO:0003700">
    <property type="term" value="F:DNA-binding transcription factor activity"/>
    <property type="evidence" value="ECO:0007669"/>
    <property type="project" value="TreeGrafter"/>
</dbReference>
<dbReference type="PANTHER" id="PTHR30055">
    <property type="entry name" value="HTH-TYPE TRANSCRIPTIONAL REGULATOR RUTR"/>
    <property type="match status" value="1"/>
</dbReference>
<evidence type="ECO:0000256" key="4">
    <source>
        <dbReference type="PROSITE-ProRule" id="PRU00335"/>
    </source>
</evidence>
<dbReference type="InterPro" id="IPR050109">
    <property type="entry name" value="HTH-type_TetR-like_transc_reg"/>
</dbReference>
<evidence type="ECO:0000256" key="2">
    <source>
        <dbReference type="ARBA" id="ARBA00023125"/>
    </source>
</evidence>
<evidence type="ECO:0000256" key="1">
    <source>
        <dbReference type="ARBA" id="ARBA00023015"/>
    </source>
</evidence>
<dbReference type="Proteomes" id="UP000669179">
    <property type="component" value="Unassembled WGS sequence"/>
</dbReference>
<protein>
    <submittedName>
        <fullName evidence="6">TetR/AcrR family transcriptional regulator</fullName>
    </submittedName>
</protein>
<dbReference type="Gene3D" id="1.10.357.10">
    <property type="entry name" value="Tetracycline Repressor, domain 2"/>
    <property type="match status" value="1"/>
</dbReference>
<proteinExistence type="predicted"/>
<keyword evidence="3" id="KW-0804">Transcription</keyword>
<dbReference type="PANTHER" id="PTHR30055:SF234">
    <property type="entry name" value="HTH-TYPE TRANSCRIPTIONAL REGULATOR BETI"/>
    <property type="match status" value="1"/>
</dbReference>
<feature type="domain" description="HTH tetR-type" evidence="5">
    <location>
        <begin position="23"/>
        <end position="83"/>
    </location>
</feature>
<dbReference type="PROSITE" id="PS50977">
    <property type="entry name" value="HTH_TETR_2"/>
    <property type="match status" value="1"/>
</dbReference>
<dbReference type="PRINTS" id="PR00455">
    <property type="entry name" value="HTHTETR"/>
</dbReference>
<evidence type="ECO:0000313" key="7">
    <source>
        <dbReference type="Proteomes" id="UP000669179"/>
    </source>
</evidence>
<feature type="DNA-binding region" description="H-T-H motif" evidence="4">
    <location>
        <begin position="46"/>
        <end position="65"/>
    </location>
</feature>
<dbReference type="RefSeq" id="WP_208260962.1">
    <property type="nucleotide sequence ID" value="NZ_JAGEOJ010000018.1"/>
</dbReference>
<comment type="caution">
    <text evidence="6">The sequence shown here is derived from an EMBL/GenBank/DDBJ whole genome shotgun (WGS) entry which is preliminary data.</text>
</comment>
<dbReference type="InterPro" id="IPR009057">
    <property type="entry name" value="Homeodomain-like_sf"/>
</dbReference>
<evidence type="ECO:0000313" key="6">
    <source>
        <dbReference type="EMBL" id="MBO2452939.1"/>
    </source>
</evidence>
<dbReference type="Pfam" id="PF00440">
    <property type="entry name" value="TetR_N"/>
    <property type="match status" value="1"/>
</dbReference>
<gene>
    <name evidence="6" type="ORF">J4573_38015</name>
</gene>
<sequence length="212" mass="23110">MDSPGFDALPRGRHQLTREQVAASQRQRLLQGITEVVAEKGYVHTSVADVLKRAHVSRETFYEHFTDKQDCFLAAFETSAELLLGAVTDAVGPPELPALERFDQVLTHYLDGLAADSARARTFLLEVYAAGPAAASRRHEIQRQFVQLMLRVLLDDRGWRDLPDPEFAAQMVVGGVAAMVTGKVAAGDHAALPGLRGPIMAHVRSLMPGSAE</sequence>
<reference evidence="6" key="1">
    <citation type="submission" date="2021-03" db="EMBL/GenBank/DDBJ databases">
        <authorList>
            <person name="Kanchanasin P."/>
            <person name="Saeng-In P."/>
            <person name="Phongsopitanun W."/>
            <person name="Yuki M."/>
            <person name="Kudo T."/>
            <person name="Ohkuma M."/>
            <person name="Tanasupawat S."/>
        </authorList>
    </citation>
    <scope>NUCLEOTIDE SEQUENCE</scope>
    <source>
        <strain evidence="6">GKU 128</strain>
    </source>
</reference>
<name>A0A939PN30_9ACTN</name>
<dbReference type="GO" id="GO:0000976">
    <property type="term" value="F:transcription cis-regulatory region binding"/>
    <property type="evidence" value="ECO:0007669"/>
    <property type="project" value="TreeGrafter"/>
</dbReference>
<dbReference type="AlphaFoldDB" id="A0A939PN30"/>
<keyword evidence="2 4" id="KW-0238">DNA-binding</keyword>
<evidence type="ECO:0000259" key="5">
    <source>
        <dbReference type="PROSITE" id="PS50977"/>
    </source>
</evidence>
<keyword evidence="1" id="KW-0805">Transcription regulation</keyword>
<accession>A0A939PN30</accession>
<keyword evidence="7" id="KW-1185">Reference proteome</keyword>
<organism evidence="6 7">
    <name type="scientific">Actinomadura barringtoniae</name>
    <dbReference type="NCBI Taxonomy" id="1427535"/>
    <lineage>
        <taxon>Bacteria</taxon>
        <taxon>Bacillati</taxon>
        <taxon>Actinomycetota</taxon>
        <taxon>Actinomycetes</taxon>
        <taxon>Streptosporangiales</taxon>
        <taxon>Thermomonosporaceae</taxon>
        <taxon>Actinomadura</taxon>
    </lineage>
</organism>
<dbReference type="InterPro" id="IPR001647">
    <property type="entry name" value="HTH_TetR"/>
</dbReference>